<dbReference type="KEGG" id="pfb:VO64_5816"/>
<sequence>MAIYTVPGVYVEEPFKLALSIPSGATAVPVFALDAINFSTKATMANRKTIKDYFNLADDVAVFNTWLDIQAKTVTAPFGNEDAQTRAKGTEDVLNRCPLYLALKAYFDNGGGRCYVVPVAKLSEKVPALDDATLIVQAGSTHDAFAGQVQSLCKMGNSYFALYDGPNDDALTSTTAASAGGKYEANEFAAVYYPWLQKSVPKEAATDGGEWVDVPPSAVMAGIYCTVDRDRGVWKAPANVQVGGGLRPKYQVPDSVDGLLNAPAHAINVIRSFRGAGTLVWGARTLKSNSDTWRYVPVRRLFCAAERDIRTTMSTALFEPNSQPTWEQVRSAVTSYLHRLWQQGALMGDTPQQAYFVQVGLGTTMSADDVNQGKMIVKVGMAAVRPAEFIILQLTQDVAPA</sequence>
<evidence type="ECO:0000313" key="3">
    <source>
        <dbReference type="EMBL" id="AKA86362.1"/>
    </source>
</evidence>
<dbReference type="PANTHER" id="PTHR35861:SF1">
    <property type="entry name" value="PHAGE TAIL SHEATH PROTEIN"/>
    <property type="match status" value="1"/>
</dbReference>
<dbReference type="RefSeq" id="WP_046072376.1">
    <property type="nucleotide sequence ID" value="NZ_CP011117.2"/>
</dbReference>
<comment type="similarity">
    <text evidence="1">Belongs to the myoviridae tail sheath protein family.</text>
</comment>
<dbReference type="InterPro" id="IPR020287">
    <property type="entry name" value="Tail_sheath_C"/>
</dbReference>
<dbReference type="Proteomes" id="UP000033099">
    <property type="component" value="Chromosome"/>
</dbReference>
<reference evidence="3 4" key="1">
    <citation type="journal article" date="2015" name="Genome Announc.">
        <title>Complete Genome Sequence of Biocontrol Strain Pseudomonas fluorescens LBUM223.</title>
        <authorList>
            <person name="Roquigny R."/>
            <person name="Arseneault T."/>
            <person name="Gadkar V.J."/>
            <person name="Novinscak A."/>
            <person name="Joly D.L."/>
            <person name="Filion M."/>
        </authorList>
    </citation>
    <scope>NUCLEOTIDE SEQUENCE [LARGE SCALE GENOMIC DNA]</scope>
    <source>
        <strain evidence="3 4">LBUM223</strain>
    </source>
</reference>
<dbReference type="AlphaFoldDB" id="A0AAU8U7I8"/>
<organism evidence="3 4">
    <name type="scientific">Pseudomonas synxantha</name>
    <dbReference type="NCBI Taxonomy" id="47883"/>
    <lineage>
        <taxon>Bacteria</taxon>
        <taxon>Pseudomonadati</taxon>
        <taxon>Pseudomonadota</taxon>
        <taxon>Gammaproteobacteria</taxon>
        <taxon>Pseudomonadales</taxon>
        <taxon>Pseudomonadaceae</taxon>
        <taxon>Pseudomonas</taxon>
    </lineage>
</organism>
<name>A0AAU8U7I8_9PSED</name>
<evidence type="ECO:0000313" key="4">
    <source>
        <dbReference type="Proteomes" id="UP000033099"/>
    </source>
</evidence>
<accession>A0AAU8U7I8</accession>
<evidence type="ECO:0000259" key="2">
    <source>
        <dbReference type="Pfam" id="PF17482"/>
    </source>
</evidence>
<dbReference type="InterPro" id="IPR052042">
    <property type="entry name" value="Tail_sheath_structural"/>
</dbReference>
<proteinExistence type="inferred from homology"/>
<gene>
    <name evidence="3" type="ORF">VO64_5816</name>
</gene>
<protein>
    <submittedName>
        <fullName evidence="3">Phage tail sheath protein FI</fullName>
    </submittedName>
</protein>
<feature type="domain" description="Tail sheath protein C-terminal" evidence="2">
    <location>
        <begin position="289"/>
        <end position="394"/>
    </location>
</feature>
<dbReference type="EMBL" id="CP011117">
    <property type="protein sequence ID" value="AKA86362.1"/>
    <property type="molecule type" value="Genomic_DNA"/>
</dbReference>
<dbReference type="Pfam" id="PF17482">
    <property type="entry name" value="Phage_sheath_1C"/>
    <property type="match status" value="1"/>
</dbReference>
<dbReference type="PANTHER" id="PTHR35861">
    <property type="match status" value="1"/>
</dbReference>
<evidence type="ECO:0000256" key="1">
    <source>
        <dbReference type="ARBA" id="ARBA00008005"/>
    </source>
</evidence>
<dbReference type="Gene3D" id="3.40.50.11780">
    <property type="match status" value="1"/>
</dbReference>